<dbReference type="EMBL" id="LXQE01000029">
    <property type="protein sequence ID" value="RCJ41369.1"/>
    <property type="molecule type" value="Genomic_DNA"/>
</dbReference>
<proteinExistence type="predicted"/>
<gene>
    <name evidence="1" type="ORF">A6769_00115</name>
</gene>
<evidence type="ECO:0000313" key="1">
    <source>
        <dbReference type="EMBL" id="RCJ41369.1"/>
    </source>
</evidence>
<dbReference type="AlphaFoldDB" id="A0A367RZD9"/>
<accession>A0A367RZD9</accession>
<organism evidence="1 2">
    <name type="scientific">Nostoc punctiforme NIES-2108</name>
    <dbReference type="NCBI Taxonomy" id="1356359"/>
    <lineage>
        <taxon>Bacteria</taxon>
        <taxon>Bacillati</taxon>
        <taxon>Cyanobacteriota</taxon>
        <taxon>Cyanophyceae</taxon>
        <taxon>Nostocales</taxon>
        <taxon>Nostocaceae</taxon>
        <taxon>Nostoc</taxon>
    </lineage>
</organism>
<reference evidence="1 2" key="1">
    <citation type="submission" date="2016-04" db="EMBL/GenBank/DDBJ databases">
        <authorList>
            <person name="Evans L.H."/>
            <person name="Alamgir A."/>
            <person name="Owens N."/>
            <person name="Weber N.D."/>
            <person name="Virtaneva K."/>
            <person name="Barbian K."/>
            <person name="Babar A."/>
            <person name="Rosenke K."/>
        </authorList>
    </citation>
    <scope>NUCLEOTIDE SEQUENCE [LARGE SCALE GENOMIC DNA]</scope>
    <source>
        <strain evidence="1">NIES-2108</strain>
    </source>
</reference>
<comment type="caution">
    <text evidence="1">The sequence shown here is derived from an EMBL/GenBank/DDBJ whole genome shotgun (WGS) entry which is preliminary data.</text>
</comment>
<name>A0A367RZD9_NOSPU</name>
<dbReference type="Proteomes" id="UP000252085">
    <property type="component" value="Unassembled WGS sequence"/>
</dbReference>
<protein>
    <submittedName>
        <fullName evidence="1">Uncharacterized protein</fullName>
    </submittedName>
</protein>
<sequence length="65" mass="7631">MPNPQSPIFLQNWQLIKQNPIKIKLLDGLVKLFKIQYSSVKHLFLLSAFSAPWRFVKKTTLVTEF</sequence>
<evidence type="ECO:0000313" key="2">
    <source>
        <dbReference type="Proteomes" id="UP000252085"/>
    </source>
</evidence>